<evidence type="ECO:0000256" key="1">
    <source>
        <dbReference type="SAM" id="MobiDB-lite"/>
    </source>
</evidence>
<keyword evidence="3" id="KW-1185">Reference proteome</keyword>
<protein>
    <submittedName>
        <fullName evidence="2">Uncharacterized protein</fullName>
    </submittedName>
</protein>
<reference evidence="2 3" key="1">
    <citation type="submission" date="2016-04" db="EMBL/GenBank/DDBJ databases">
        <title>A degradative enzymes factory behind the ericoid mycorrhizal symbiosis.</title>
        <authorList>
            <consortium name="DOE Joint Genome Institute"/>
            <person name="Martino E."/>
            <person name="Morin E."/>
            <person name="Grelet G."/>
            <person name="Kuo A."/>
            <person name="Kohler A."/>
            <person name="Daghino S."/>
            <person name="Barry K."/>
            <person name="Choi C."/>
            <person name="Cichocki N."/>
            <person name="Clum A."/>
            <person name="Copeland A."/>
            <person name="Hainaut M."/>
            <person name="Haridas S."/>
            <person name="Labutti K."/>
            <person name="Lindquist E."/>
            <person name="Lipzen A."/>
            <person name="Khouja H.-R."/>
            <person name="Murat C."/>
            <person name="Ohm R."/>
            <person name="Olson A."/>
            <person name="Spatafora J."/>
            <person name="Veneault-Fourrey C."/>
            <person name="Henrissat B."/>
            <person name="Grigoriev I."/>
            <person name="Martin F."/>
            <person name="Perotto S."/>
        </authorList>
    </citation>
    <scope>NUCLEOTIDE SEQUENCE [LARGE SCALE GENOMIC DNA]</scope>
    <source>
        <strain evidence="2 3">E</strain>
    </source>
</reference>
<feature type="compositionally biased region" description="Basic and acidic residues" evidence="1">
    <location>
        <begin position="337"/>
        <end position="362"/>
    </location>
</feature>
<dbReference type="OrthoDB" id="3533756at2759"/>
<dbReference type="AlphaFoldDB" id="A0A2J6SIW0"/>
<dbReference type="RefSeq" id="XP_024727608.1">
    <property type="nucleotide sequence ID" value="XM_024871503.1"/>
</dbReference>
<gene>
    <name evidence="2" type="ORF">K444DRAFT_275415</name>
</gene>
<sequence length="391" mass="43964">MSQNSRVALSQDDLSNFEEFIQSRSQYSNLVDPRAFPVKERDRQNTANIIEGIDRVSVQGILVPAVVSHLHEEYGKHVAIVCNEYRVTKNRNTHACWVEAAAEGQRDRLLDGIRCSLEHVPPAIARDLLLGGVLTDSEVAQACLIAANAMSSELSTALSDIENAFQGSHRMLGEMRHLVECKCSSADANDEFLESCCEVSRQISARREQLHITFSTVIKVVEGMPRWETRRDALRTLNKLYWKCKNCNVFLRDGEWETDVVKKQLIDLMGGVAEGMGPLERQRYMDEGFSFNVLDSLEGKVYESLKDLKRATDNLRASRTRDSKDPTTPSHSQRSRPHIDSTKLGDKHMSDTAGVKKAETKQLKRRRVKDRKALQKALASLGLGDIDEHAA</sequence>
<name>A0A2J6SIW0_9HELO</name>
<organism evidence="2 3">
    <name type="scientific">Hyaloscypha bicolor E</name>
    <dbReference type="NCBI Taxonomy" id="1095630"/>
    <lineage>
        <taxon>Eukaryota</taxon>
        <taxon>Fungi</taxon>
        <taxon>Dikarya</taxon>
        <taxon>Ascomycota</taxon>
        <taxon>Pezizomycotina</taxon>
        <taxon>Leotiomycetes</taxon>
        <taxon>Helotiales</taxon>
        <taxon>Hyaloscyphaceae</taxon>
        <taxon>Hyaloscypha</taxon>
        <taxon>Hyaloscypha bicolor</taxon>
    </lineage>
</organism>
<dbReference type="GeneID" id="36579585"/>
<dbReference type="Proteomes" id="UP000235371">
    <property type="component" value="Unassembled WGS sequence"/>
</dbReference>
<evidence type="ECO:0000313" key="3">
    <source>
        <dbReference type="Proteomes" id="UP000235371"/>
    </source>
</evidence>
<accession>A0A2J6SIW0</accession>
<dbReference type="EMBL" id="KZ613913">
    <property type="protein sequence ID" value="PMD50704.1"/>
    <property type="molecule type" value="Genomic_DNA"/>
</dbReference>
<dbReference type="InParanoid" id="A0A2J6SIW0"/>
<feature type="region of interest" description="Disordered" evidence="1">
    <location>
        <begin position="313"/>
        <end position="371"/>
    </location>
</feature>
<evidence type="ECO:0000313" key="2">
    <source>
        <dbReference type="EMBL" id="PMD50704.1"/>
    </source>
</evidence>
<proteinExistence type="predicted"/>